<proteinExistence type="predicted"/>
<dbReference type="SUPFAM" id="SSF54001">
    <property type="entry name" value="Cysteine proteinases"/>
    <property type="match status" value="1"/>
</dbReference>
<name>A0A8S5LFA8_9CAUD</name>
<dbReference type="InterPro" id="IPR038765">
    <property type="entry name" value="Papain-like_cys_pep_sf"/>
</dbReference>
<sequence>MAKHEGAFGYTNDWRRRDPERYGWGDCSSTIAQAYLQCAGIRLGERSFNIAAEGRSIAYTHTWRDLDLDTLRAADVICMGWATGPFAGRISHVELYAGGGYTWGHGGPGRGPRFHRLSDPSLTGSASIIAVRRFIEDDSEEDDLTPDQANKLDWIYSNLKVPEQSFGYPQATQNSLGDLQETVNKLTATVEQLRGFLEVPGYGFGYPAASHHALEEIINKLDGNAKKDA</sequence>
<organism evidence="1">
    <name type="scientific">Podoviridae sp. cti7t8</name>
    <dbReference type="NCBI Taxonomy" id="2823560"/>
    <lineage>
        <taxon>Viruses</taxon>
        <taxon>Duplodnaviria</taxon>
        <taxon>Heunggongvirae</taxon>
        <taxon>Uroviricota</taxon>
        <taxon>Caudoviricetes</taxon>
    </lineage>
</organism>
<accession>A0A8S5LFA8</accession>
<dbReference type="Gene3D" id="3.90.1720.10">
    <property type="entry name" value="endopeptidase domain like (from Nostoc punctiforme)"/>
    <property type="match status" value="1"/>
</dbReference>
<reference evidence="1" key="1">
    <citation type="journal article" date="2021" name="Proc. Natl. Acad. Sci. U.S.A.">
        <title>A Catalog of Tens of Thousands of Viruses from Human Metagenomes Reveals Hidden Associations with Chronic Diseases.</title>
        <authorList>
            <person name="Tisza M.J."/>
            <person name="Buck C.B."/>
        </authorList>
    </citation>
    <scope>NUCLEOTIDE SEQUENCE</scope>
    <source>
        <strain evidence="1">Cti7t8</strain>
    </source>
</reference>
<protein>
    <submittedName>
        <fullName evidence="1">NLP/P60 family protein, Water/P60 FAMILY PROTEIN, STRUCTURAL GENOMICS: PG4, DGL.79A</fullName>
    </submittedName>
</protein>
<dbReference type="GO" id="GO:0001897">
    <property type="term" value="P:symbiont-mediated cytolysis of host cell"/>
    <property type="evidence" value="ECO:0007669"/>
    <property type="project" value="UniProtKB-ARBA"/>
</dbReference>
<evidence type="ECO:0000313" key="1">
    <source>
        <dbReference type="EMBL" id="DAD68733.1"/>
    </source>
</evidence>
<dbReference type="EMBL" id="BK014707">
    <property type="protein sequence ID" value="DAD68733.1"/>
    <property type="molecule type" value="Genomic_DNA"/>
</dbReference>